<protein>
    <submittedName>
        <fullName evidence="2">Uncharacterized protein</fullName>
    </submittedName>
</protein>
<dbReference type="Proteomes" id="UP000237438">
    <property type="component" value="Unassembled WGS sequence"/>
</dbReference>
<dbReference type="OrthoDB" id="3598835at2759"/>
<evidence type="ECO:0000313" key="2">
    <source>
        <dbReference type="EMBL" id="POS82479.1"/>
    </source>
</evidence>
<dbReference type="EMBL" id="PEDP01002746">
    <property type="protein sequence ID" value="POS82479.1"/>
    <property type="molecule type" value="Genomic_DNA"/>
</dbReference>
<dbReference type="STRING" id="225359.A0A2S4PKA7"/>
<dbReference type="AlphaFoldDB" id="A0A2S4PKA7"/>
<sequence>MLKVLLGGWWVEQRISKFTPAFYQSIPRIELTKRALKELDRINRLRRNLDQPSNPQPQLQLQPQSQSHPYLHPPTTQEHLEHLEDITQIARNGGLDLSDLRGYPEPGQDVMEPSTLSPTNDDSASRLPDNLEDIRESAFRRRPSLSSEKFTQPDFEAFQFVVKISEDEIDFMENVVPIVEGTYEKSDHSCCNRPFNNLQRIAPVIVCGTPDKCHGADPENADLIVRSKLEDMILPSKNEEMPMAPNFFLEVKSPTGIRHQTHLPNLQHQNREKNKTKNLKKFENENKTDDRLFVRLPADHEWRALSPAGIREVIVKRLSVSPASNGLIRPVRSGFALSPCKKGRVEITKSMLADEIERVSSKRPAFVKLYGTSKPEAPHRTWMAFFSDILRVGFR</sequence>
<feature type="compositionally biased region" description="Low complexity" evidence="1">
    <location>
        <begin position="50"/>
        <end position="67"/>
    </location>
</feature>
<feature type="region of interest" description="Disordered" evidence="1">
    <location>
        <begin position="95"/>
        <end position="128"/>
    </location>
</feature>
<accession>A0A2S4PKA7</accession>
<evidence type="ECO:0000256" key="1">
    <source>
        <dbReference type="SAM" id="MobiDB-lite"/>
    </source>
</evidence>
<comment type="caution">
    <text evidence="2">The sequence shown here is derived from an EMBL/GenBank/DDBJ whole genome shotgun (WGS) entry which is preliminary data.</text>
</comment>
<feature type="region of interest" description="Disordered" evidence="1">
    <location>
        <begin position="47"/>
        <end position="75"/>
    </location>
</feature>
<name>A0A2S4PKA7_9PEZI</name>
<feature type="non-terminal residue" evidence="2">
    <location>
        <position position="395"/>
    </location>
</feature>
<organism evidence="2 3">
    <name type="scientific">Erysiphe pulchra</name>
    <dbReference type="NCBI Taxonomy" id="225359"/>
    <lineage>
        <taxon>Eukaryota</taxon>
        <taxon>Fungi</taxon>
        <taxon>Dikarya</taxon>
        <taxon>Ascomycota</taxon>
        <taxon>Pezizomycotina</taxon>
        <taxon>Leotiomycetes</taxon>
        <taxon>Erysiphales</taxon>
        <taxon>Erysiphaceae</taxon>
        <taxon>Erysiphe</taxon>
    </lineage>
</organism>
<proteinExistence type="predicted"/>
<reference evidence="2 3" key="1">
    <citation type="submission" date="2017-10" db="EMBL/GenBank/DDBJ databases">
        <title>Development of genomic resources for the powdery mildew, Erysiphe pulchra.</title>
        <authorList>
            <person name="Wadl P.A."/>
            <person name="Mack B.M."/>
            <person name="Moore G."/>
            <person name="Beltz S.B."/>
        </authorList>
    </citation>
    <scope>NUCLEOTIDE SEQUENCE [LARGE SCALE GENOMIC DNA]</scope>
    <source>
        <strain evidence="2">Cflorida</strain>
    </source>
</reference>
<evidence type="ECO:0000313" key="3">
    <source>
        <dbReference type="Proteomes" id="UP000237438"/>
    </source>
</evidence>
<gene>
    <name evidence="2" type="ORF">EPUL_004962</name>
</gene>
<keyword evidence="3" id="KW-1185">Reference proteome</keyword>